<sequence>MCIDASRPSEYYGSIVFTHRISVLAPDRQGTFKCMK</sequence>
<protein>
    <submittedName>
        <fullName evidence="1">Uncharacterized protein</fullName>
    </submittedName>
</protein>
<organism evidence="1">
    <name type="scientific">Rhizophora mucronata</name>
    <name type="common">Asiatic mangrove</name>
    <dbReference type="NCBI Taxonomy" id="61149"/>
    <lineage>
        <taxon>Eukaryota</taxon>
        <taxon>Viridiplantae</taxon>
        <taxon>Streptophyta</taxon>
        <taxon>Embryophyta</taxon>
        <taxon>Tracheophyta</taxon>
        <taxon>Spermatophyta</taxon>
        <taxon>Magnoliopsida</taxon>
        <taxon>eudicotyledons</taxon>
        <taxon>Gunneridae</taxon>
        <taxon>Pentapetalae</taxon>
        <taxon>rosids</taxon>
        <taxon>fabids</taxon>
        <taxon>Malpighiales</taxon>
        <taxon>Rhizophoraceae</taxon>
        <taxon>Rhizophora</taxon>
    </lineage>
</organism>
<dbReference type="AlphaFoldDB" id="A0A2P2K766"/>
<evidence type="ECO:0000313" key="1">
    <source>
        <dbReference type="EMBL" id="MBX01527.1"/>
    </source>
</evidence>
<reference evidence="1" key="1">
    <citation type="submission" date="2018-02" db="EMBL/GenBank/DDBJ databases">
        <title>Rhizophora mucronata_Transcriptome.</title>
        <authorList>
            <person name="Meera S.P."/>
            <person name="Sreeshan A."/>
            <person name="Augustine A."/>
        </authorList>
    </citation>
    <scope>NUCLEOTIDE SEQUENCE</scope>
    <source>
        <tissue evidence="1">Leaf</tissue>
    </source>
</reference>
<name>A0A2P2K766_RHIMU</name>
<proteinExistence type="predicted"/>
<dbReference type="EMBL" id="GGEC01021043">
    <property type="protein sequence ID" value="MBX01527.1"/>
    <property type="molecule type" value="Transcribed_RNA"/>
</dbReference>
<accession>A0A2P2K766</accession>